<evidence type="ECO:0000313" key="2">
    <source>
        <dbReference type="EMBL" id="KIW60593.1"/>
    </source>
</evidence>
<dbReference type="STRING" id="348802.A0A0D2EY01"/>
<gene>
    <name evidence="2" type="ORF">PV05_00800</name>
</gene>
<dbReference type="GeneID" id="25322708"/>
<dbReference type="OrthoDB" id="5413892at2759"/>
<evidence type="ECO:0008006" key="4">
    <source>
        <dbReference type="Google" id="ProtNLM"/>
    </source>
</evidence>
<dbReference type="RefSeq" id="XP_013321177.1">
    <property type="nucleotide sequence ID" value="XM_013465723.1"/>
</dbReference>
<dbReference type="HOGENOM" id="CLU_097230_0_1_1"/>
<dbReference type="Gene3D" id="3.90.20.10">
    <property type="match status" value="1"/>
</dbReference>
<organism evidence="2 3">
    <name type="scientific">Exophiala xenobiotica</name>
    <dbReference type="NCBI Taxonomy" id="348802"/>
    <lineage>
        <taxon>Eukaryota</taxon>
        <taxon>Fungi</taxon>
        <taxon>Dikarya</taxon>
        <taxon>Ascomycota</taxon>
        <taxon>Pezizomycotina</taxon>
        <taxon>Eurotiomycetes</taxon>
        <taxon>Chaetothyriomycetidae</taxon>
        <taxon>Chaetothyriales</taxon>
        <taxon>Herpotrichiellaceae</taxon>
        <taxon>Exophiala</taxon>
    </lineage>
</organism>
<reference evidence="2 3" key="1">
    <citation type="submission" date="2015-01" db="EMBL/GenBank/DDBJ databases">
        <title>The Genome Sequence of Exophiala xenobiotica CBS118157.</title>
        <authorList>
            <consortium name="The Broad Institute Genomics Platform"/>
            <person name="Cuomo C."/>
            <person name="de Hoog S."/>
            <person name="Gorbushina A."/>
            <person name="Stielow B."/>
            <person name="Teixiera M."/>
            <person name="Abouelleil A."/>
            <person name="Chapman S.B."/>
            <person name="Priest M."/>
            <person name="Young S.K."/>
            <person name="Wortman J."/>
            <person name="Nusbaum C."/>
            <person name="Birren B."/>
        </authorList>
    </citation>
    <scope>NUCLEOTIDE SEQUENCE [LARGE SCALE GENOMIC DNA]</scope>
    <source>
        <strain evidence="2 3">CBS 118157</strain>
    </source>
</reference>
<feature type="region of interest" description="Disordered" evidence="1">
    <location>
        <begin position="193"/>
        <end position="219"/>
    </location>
</feature>
<protein>
    <recommendedName>
        <fullName evidence="4">SAP domain-containing protein</fullName>
    </recommendedName>
</protein>
<accession>A0A0D2EY01</accession>
<dbReference type="AlphaFoldDB" id="A0A0D2EY01"/>
<keyword evidence="3" id="KW-1185">Reference proteome</keyword>
<dbReference type="Proteomes" id="UP000054342">
    <property type="component" value="Unassembled WGS sequence"/>
</dbReference>
<evidence type="ECO:0000256" key="1">
    <source>
        <dbReference type="SAM" id="MobiDB-lite"/>
    </source>
</evidence>
<dbReference type="EMBL" id="KN847317">
    <property type="protein sequence ID" value="KIW60593.1"/>
    <property type="molecule type" value="Genomic_DNA"/>
</dbReference>
<sequence>MVKLHATHSFKSKQNTTLNTLTTITTTIMADPIIIGPQPDTDLMVQYLHGFTEEFTKLPNVPALAEGNAIQQLTTQMNAQFAQVNAQFAQVNAQMNAQFAQINAQFAQVNAQFAQRFDQLDNKIDTLATRVAANDHNASARVQNSYLTRSSDRLTPLISPLTNTLIEWFPTKSGDIPNMEDQRLDTVLQELGLPTNGGREAKEKRLRQSIGLRPRPTAA</sequence>
<proteinExistence type="predicted"/>
<evidence type="ECO:0000313" key="3">
    <source>
        <dbReference type="Proteomes" id="UP000054342"/>
    </source>
</evidence>
<name>A0A0D2EY01_9EURO</name>